<dbReference type="STRING" id="1005928.SAMN04487859_12321"/>
<evidence type="ECO:0000313" key="3">
    <source>
        <dbReference type="Proteomes" id="UP000198599"/>
    </source>
</evidence>
<organism evidence="2 3">
    <name type="scientific">Roseovarius lutimaris</name>
    <dbReference type="NCBI Taxonomy" id="1005928"/>
    <lineage>
        <taxon>Bacteria</taxon>
        <taxon>Pseudomonadati</taxon>
        <taxon>Pseudomonadota</taxon>
        <taxon>Alphaproteobacteria</taxon>
        <taxon>Rhodobacterales</taxon>
        <taxon>Roseobacteraceae</taxon>
        <taxon>Roseovarius</taxon>
    </lineage>
</organism>
<dbReference type="EMBL" id="FOVP01000023">
    <property type="protein sequence ID" value="SFO28866.1"/>
    <property type="molecule type" value="Genomic_DNA"/>
</dbReference>
<gene>
    <name evidence="2" type="ORF">SAMN04487859_12321</name>
</gene>
<keyword evidence="3" id="KW-1185">Reference proteome</keyword>
<dbReference type="Proteomes" id="UP000198599">
    <property type="component" value="Unassembled WGS sequence"/>
</dbReference>
<accession>A0A1I5FYY3</accession>
<evidence type="ECO:0000313" key="2">
    <source>
        <dbReference type="EMBL" id="SFO28866.1"/>
    </source>
</evidence>
<dbReference type="AlphaFoldDB" id="A0A1I5FYY3"/>
<dbReference type="RefSeq" id="WP_143076385.1">
    <property type="nucleotide sequence ID" value="NZ_FOVP01000023.1"/>
</dbReference>
<feature type="region of interest" description="Disordered" evidence="1">
    <location>
        <begin position="63"/>
        <end position="105"/>
    </location>
</feature>
<sequence length="280" mass="30499">MRRAVYLAFCLLAVACSDPLDEIPRLSDQDLADEPPRVGLTQSPDVASGGGFLAQLLRGDDSDEATAMSEAAKATPEPEPERDTQLALVEPPEPEAPKKRGGFLSFLRPDTSTATASATSEVAFGTVLPYGQAARICGLDKAAMGERVQQYPEKRPVYRLYDSDPRDIGPHSFYITGFDDGCARQVTASLVMFGSVEMHEQLRYGLPATVQPYSDTDKAYEKIKSRVCRVGRKTPCGGSLSKLERDTVFLSIYKNFGGNAEWSEMLLHGREMVALSHKGG</sequence>
<proteinExistence type="predicted"/>
<protein>
    <submittedName>
        <fullName evidence="2">Uncharacterized protein</fullName>
    </submittedName>
</protein>
<name>A0A1I5FYY3_9RHOB</name>
<evidence type="ECO:0000256" key="1">
    <source>
        <dbReference type="SAM" id="MobiDB-lite"/>
    </source>
</evidence>
<dbReference type="PROSITE" id="PS51257">
    <property type="entry name" value="PROKAR_LIPOPROTEIN"/>
    <property type="match status" value="1"/>
</dbReference>
<reference evidence="3" key="1">
    <citation type="submission" date="2016-10" db="EMBL/GenBank/DDBJ databases">
        <authorList>
            <person name="Varghese N."/>
            <person name="Submissions S."/>
        </authorList>
    </citation>
    <scope>NUCLEOTIDE SEQUENCE [LARGE SCALE GENOMIC DNA]</scope>
    <source>
        <strain evidence="3">DSM 28463</strain>
    </source>
</reference>
<dbReference type="OrthoDB" id="7865311at2"/>